<evidence type="ECO:0000259" key="8">
    <source>
        <dbReference type="Pfam" id="PF19290"/>
    </source>
</evidence>
<dbReference type="InterPro" id="IPR051463">
    <property type="entry name" value="Peptidase_U62_metallo"/>
</dbReference>
<dbReference type="Pfam" id="PF01523">
    <property type="entry name" value="PmbA_TldD_1st"/>
    <property type="match status" value="1"/>
</dbReference>
<dbReference type="GO" id="GO:0005829">
    <property type="term" value="C:cytosol"/>
    <property type="evidence" value="ECO:0007669"/>
    <property type="project" value="TreeGrafter"/>
</dbReference>
<dbReference type="InterPro" id="IPR036059">
    <property type="entry name" value="TldD/PmbA_sf"/>
</dbReference>
<evidence type="ECO:0000313" key="10">
    <source>
        <dbReference type="Proteomes" id="UP000243633"/>
    </source>
</evidence>
<dbReference type="GO" id="GO:0006508">
    <property type="term" value="P:proteolysis"/>
    <property type="evidence" value="ECO:0007669"/>
    <property type="project" value="UniProtKB-KW"/>
</dbReference>
<sequence>MLDNVKNIFLTENKLHSKDIFNILDTILFKKFNFGDIYFQFKEIEFFLLENKIIKQSGFYQDSGFGIRVIHHNMTGFSYSTNINLKNLLKILKMSFFIIPEKIYKNYQKINKKIPFVSYYCADNPLKSIDFLKKIYLLHKIDKFSRKQDHRIIDVIINLTSEFEKFLIGSTDSSHLLGDIRPLVHLSITIIVESNGKREKGSYGGGSRSTIEYFLEKNKKGEIRSLYWAKKAIHLAVLGLSSKISPVGTFPVVLGSGWPGILLHEAVGHGLESDFIRKKTSVYTKKINKKIASSLCTVIDNGTLKNSRGSINIDDEGTPSQKTILISKGILKNFLYDKYNAFLMNSESTGNGRRESYAFLPLPRMTNTYLTSGFSTKTEMIESIDFGIYASNFNGGQVDITSGNFVFFASEAYLIQKGKICYSIKGAMFSGIGSKTMKLISMVGSDLRMDSGIGTCGKEGQQIPVCVGQPTIKIEQITVG</sequence>
<feature type="domain" description="Metalloprotease TldD/E central" evidence="8">
    <location>
        <begin position="125"/>
        <end position="238"/>
    </location>
</feature>
<gene>
    <name evidence="9" type="primary">tldD</name>
    <name evidence="9" type="ORF">BTSPAZIEG_0272</name>
</gene>
<proteinExistence type="inferred from homology"/>
<dbReference type="GO" id="GO:0008237">
    <property type="term" value="F:metallopeptidase activity"/>
    <property type="evidence" value="ECO:0007669"/>
    <property type="project" value="UniProtKB-KW"/>
</dbReference>
<keyword evidence="5 9" id="KW-0482">Metalloprotease</keyword>
<dbReference type="InterPro" id="IPR035068">
    <property type="entry name" value="TldD/PmbA_N"/>
</dbReference>
<name>A0A170PC54_BUCTT</name>
<dbReference type="Pfam" id="PF19289">
    <property type="entry name" value="PmbA_TldD_3rd"/>
    <property type="match status" value="1"/>
</dbReference>
<dbReference type="InterPro" id="IPR045570">
    <property type="entry name" value="Metalloprtase-TldD/E_cen_dom"/>
</dbReference>
<dbReference type="EMBL" id="LN890285">
    <property type="protein sequence ID" value="CUR53243.1"/>
    <property type="molecule type" value="Genomic_DNA"/>
</dbReference>
<dbReference type="Proteomes" id="UP000243633">
    <property type="component" value="Chromosome 1"/>
</dbReference>
<evidence type="ECO:0000313" key="9">
    <source>
        <dbReference type="EMBL" id="CUR53243.1"/>
    </source>
</evidence>
<dbReference type="PANTHER" id="PTHR30624">
    <property type="entry name" value="UNCHARACTERIZED PROTEIN TLDD AND PMBA"/>
    <property type="match status" value="1"/>
</dbReference>
<feature type="domain" description="Metalloprotease TldD/E N-terminal" evidence="6">
    <location>
        <begin position="36"/>
        <end position="93"/>
    </location>
</feature>
<dbReference type="PIRSF" id="PIRSF004919">
    <property type="entry name" value="TldD"/>
    <property type="match status" value="1"/>
</dbReference>
<comment type="function">
    <text evidence="1">Probable metalloprotease.</text>
</comment>
<evidence type="ECO:0000256" key="5">
    <source>
        <dbReference type="ARBA" id="ARBA00023049"/>
    </source>
</evidence>
<dbReference type="AlphaFoldDB" id="A0A170PC54"/>
<dbReference type="NCBIfam" id="NF008006">
    <property type="entry name" value="PRK10735.1"/>
    <property type="match status" value="1"/>
</dbReference>
<evidence type="ECO:0000256" key="4">
    <source>
        <dbReference type="ARBA" id="ARBA00022801"/>
    </source>
</evidence>
<dbReference type="InterPro" id="IPR025502">
    <property type="entry name" value="TldD"/>
</dbReference>
<comment type="similarity">
    <text evidence="2">Belongs to the peptidase U62 family.</text>
</comment>
<accession>A0A170PC54</accession>
<dbReference type="PANTHER" id="PTHR30624:SF4">
    <property type="entry name" value="METALLOPROTEASE TLDD"/>
    <property type="match status" value="1"/>
</dbReference>
<evidence type="ECO:0000256" key="1">
    <source>
        <dbReference type="ARBA" id="ARBA00002796"/>
    </source>
</evidence>
<feature type="domain" description="Metalloprotease TldD/E C-terminal" evidence="7">
    <location>
        <begin position="248"/>
        <end position="480"/>
    </location>
</feature>
<dbReference type="RefSeq" id="WP_075472727.1">
    <property type="nucleotide sequence ID" value="NZ_CP135003.1"/>
</dbReference>
<dbReference type="SUPFAM" id="SSF111283">
    <property type="entry name" value="Putative modulator of DNA gyrase, PmbA/TldD"/>
    <property type="match status" value="1"/>
</dbReference>
<keyword evidence="3 9" id="KW-0645">Protease</keyword>
<dbReference type="InterPro" id="IPR045569">
    <property type="entry name" value="Metalloprtase-TldD/E_C"/>
</dbReference>
<dbReference type="InterPro" id="IPR002510">
    <property type="entry name" value="Metalloprtase-TldD/E_N"/>
</dbReference>
<dbReference type="Pfam" id="PF19290">
    <property type="entry name" value="PmbA_TldD_2nd"/>
    <property type="match status" value="1"/>
</dbReference>
<dbReference type="EC" id="3.4.-.-" evidence="9"/>
<dbReference type="Gene3D" id="3.30.2290.10">
    <property type="entry name" value="PmbA/TldD superfamily"/>
    <property type="match status" value="1"/>
</dbReference>
<dbReference type="PATRIC" id="fig|98804.3.peg.259"/>
<dbReference type="STRING" id="98804.BTSPAZIEG_0272"/>
<evidence type="ECO:0000256" key="2">
    <source>
        <dbReference type="ARBA" id="ARBA00005836"/>
    </source>
</evidence>
<organism evidence="9 10">
    <name type="scientific">Buchnera aphidicola subsp. Tuberolachnus salignus</name>
    <dbReference type="NCBI Taxonomy" id="98804"/>
    <lineage>
        <taxon>Bacteria</taxon>
        <taxon>Pseudomonadati</taxon>
        <taxon>Pseudomonadota</taxon>
        <taxon>Gammaproteobacteria</taxon>
        <taxon>Enterobacterales</taxon>
        <taxon>Erwiniaceae</taxon>
        <taxon>Buchnera</taxon>
    </lineage>
</organism>
<evidence type="ECO:0000256" key="3">
    <source>
        <dbReference type="ARBA" id="ARBA00022670"/>
    </source>
</evidence>
<reference evidence="10" key="1">
    <citation type="submission" date="2015-10" db="EMBL/GenBank/DDBJ databases">
        <authorList>
            <person name="Manzano-Marin A."/>
            <person name="Manzano-Marin A."/>
        </authorList>
    </citation>
    <scope>NUCLEOTIDE SEQUENCE [LARGE SCALE GENOMIC DNA]</scope>
    <source>
        <strain evidence="10">BTs</strain>
    </source>
</reference>
<evidence type="ECO:0000259" key="6">
    <source>
        <dbReference type="Pfam" id="PF01523"/>
    </source>
</evidence>
<protein>
    <submittedName>
        <fullName evidence="9">Metalloprotease TldD</fullName>
        <ecNumber evidence="9">3.4.-.-</ecNumber>
    </submittedName>
</protein>
<evidence type="ECO:0000259" key="7">
    <source>
        <dbReference type="Pfam" id="PF19289"/>
    </source>
</evidence>
<keyword evidence="10" id="KW-1185">Reference proteome</keyword>
<dbReference type="OrthoDB" id="9803213at2"/>
<keyword evidence="4 9" id="KW-0378">Hydrolase</keyword>